<dbReference type="EMBL" id="CAJHJT010000056">
    <property type="protein sequence ID" value="CAD7014321.1"/>
    <property type="molecule type" value="Genomic_DNA"/>
</dbReference>
<dbReference type="OrthoDB" id="7735752at2759"/>
<proteinExistence type="predicted"/>
<gene>
    <name evidence="1" type="ORF">CCAP1982_LOCUS22319</name>
</gene>
<accession>A0A811VGX4</accession>
<organism evidence="1 2">
    <name type="scientific">Ceratitis capitata</name>
    <name type="common">Mediterranean fruit fly</name>
    <name type="synonym">Tephritis capitata</name>
    <dbReference type="NCBI Taxonomy" id="7213"/>
    <lineage>
        <taxon>Eukaryota</taxon>
        <taxon>Metazoa</taxon>
        <taxon>Ecdysozoa</taxon>
        <taxon>Arthropoda</taxon>
        <taxon>Hexapoda</taxon>
        <taxon>Insecta</taxon>
        <taxon>Pterygota</taxon>
        <taxon>Neoptera</taxon>
        <taxon>Endopterygota</taxon>
        <taxon>Diptera</taxon>
        <taxon>Brachycera</taxon>
        <taxon>Muscomorpha</taxon>
        <taxon>Tephritoidea</taxon>
        <taxon>Tephritidae</taxon>
        <taxon>Ceratitis</taxon>
        <taxon>Ceratitis</taxon>
    </lineage>
</organism>
<name>A0A811VGX4_CERCA</name>
<reference evidence="1" key="1">
    <citation type="submission" date="2020-11" db="EMBL/GenBank/DDBJ databases">
        <authorList>
            <person name="Whitehead M."/>
        </authorList>
    </citation>
    <scope>NUCLEOTIDE SEQUENCE</scope>
    <source>
        <strain evidence="1">EGII</strain>
    </source>
</reference>
<keyword evidence="2" id="KW-1185">Reference proteome</keyword>
<protein>
    <submittedName>
        <fullName evidence="1">(Mediterranean fruit fly) hypothetical protein</fullName>
    </submittedName>
</protein>
<dbReference type="AlphaFoldDB" id="A0A811VGX4"/>
<evidence type="ECO:0000313" key="1">
    <source>
        <dbReference type="EMBL" id="CAD7014321.1"/>
    </source>
</evidence>
<comment type="caution">
    <text evidence="1">The sequence shown here is derived from an EMBL/GenBank/DDBJ whole genome shotgun (WGS) entry which is preliminary data.</text>
</comment>
<evidence type="ECO:0000313" key="2">
    <source>
        <dbReference type="Proteomes" id="UP000606786"/>
    </source>
</evidence>
<dbReference type="Proteomes" id="UP000606786">
    <property type="component" value="Unassembled WGS sequence"/>
</dbReference>
<sequence>MEKKTSCEYEEAFKGTREMALSAMQKLQLEIKAAKDNDGKDSNKRQLQLVLMVLRTICTVAAKPEGKHYSIYCETLIHVLGKYIQPSVSAKYWTFYLEHVRYLHYIVADKKMDDEAKGYVILL</sequence>